<organism evidence="1 2">
    <name type="scientific">Arsukibacterium ikkense</name>
    <dbReference type="NCBI Taxonomy" id="336831"/>
    <lineage>
        <taxon>Bacteria</taxon>
        <taxon>Pseudomonadati</taxon>
        <taxon>Pseudomonadota</taxon>
        <taxon>Gammaproteobacteria</taxon>
        <taxon>Chromatiales</taxon>
        <taxon>Chromatiaceae</taxon>
        <taxon>Arsukibacterium</taxon>
    </lineage>
</organism>
<sequence length="98" mass="10961">MIKNVINFLVENGIHLLKIIKSVFAFLMFIEQQGHPFRGVLFSTQNEQNHQQPGQRMPVEVVSLQQQDWQLGAAPARGGAAQIDLFCWQGLISSAAEV</sequence>
<dbReference type="AlphaFoldDB" id="A0A0M2V6F0"/>
<evidence type="ECO:0000313" key="1">
    <source>
        <dbReference type="EMBL" id="KKO46417.1"/>
    </source>
</evidence>
<dbReference type="STRING" id="336831.WG68_06540"/>
<gene>
    <name evidence="1" type="ORF">WG68_06540</name>
</gene>
<accession>A0A0M2V6F0</accession>
<protein>
    <submittedName>
        <fullName evidence="1">Uncharacterized protein</fullName>
    </submittedName>
</protein>
<comment type="caution">
    <text evidence="1">The sequence shown here is derived from an EMBL/GenBank/DDBJ whole genome shotgun (WGS) entry which is preliminary data.</text>
</comment>
<proteinExistence type="predicted"/>
<keyword evidence="2" id="KW-1185">Reference proteome</keyword>
<dbReference type="RefSeq" id="WP_046556858.1">
    <property type="nucleotide sequence ID" value="NZ_LAHO01000004.1"/>
</dbReference>
<reference evidence="1 2" key="1">
    <citation type="submission" date="2015-03" db="EMBL/GenBank/DDBJ databases">
        <title>Draft genome sequences of two protease-producing strains of Arsukibacterium isolated from two cold and alkaline environments.</title>
        <authorList>
            <person name="Lylloff J.E."/>
            <person name="Skov L.B."/>
            <person name="Jepsen M."/>
            <person name="Hallin P.F."/>
            <person name="Sorensen S.J."/>
            <person name="Stougaard P."/>
            <person name="Glaring M.A."/>
        </authorList>
    </citation>
    <scope>NUCLEOTIDE SEQUENCE [LARGE SCALE GENOMIC DNA]</scope>
    <source>
        <strain evidence="1 2">GCM72</strain>
    </source>
</reference>
<dbReference type="Proteomes" id="UP000034228">
    <property type="component" value="Unassembled WGS sequence"/>
</dbReference>
<dbReference type="EMBL" id="LAHO01000004">
    <property type="protein sequence ID" value="KKO46417.1"/>
    <property type="molecule type" value="Genomic_DNA"/>
</dbReference>
<name>A0A0M2V6F0_9GAMM</name>
<evidence type="ECO:0000313" key="2">
    <source>
        <dbReference type="Proteomes" id="UP000034228"/>
    </source>
</evidence>